<dbReference type="AlphaFoldDB" id="A0A418WT35"/>
<feature type="chain" id="PRO_5019260378" evidence="5">
    <location>
        <begin position="22"/>
        <end position="368"/>
    </location>
</feature>
<dbReference type="InterPro" id="IPR036188">
    <property type="entry name" value="FAD/NAD-bd_sf"/>
</dbReference>
<dbReference type="Gene3D" id="3.30.9.10">
    <property type="entry name" value="D-Amino Acid Oxidase, subunit A, domain 2"/>
    <property type="match status" value="1"/>
</dbReference>
<dbReference type="EMBL" id="QYUK01000008">
    <property type="protein sequence ID" value="RJF94385.1"/>
    <property type="molecule type" value="Genomic_DNA"/>
</dbReference>
<evidence type="ECO:0000313" key="8">
    <source>
        <dbReference type="Proteomes" id="UP000284605"/>
    </source>
</evidence>
<dbReference type="InterPro" id="IPR006076">
    <property type="entry name" value="FAD-dep_OxRdtase"/>
</dbReference>
<evidence type="ECO:0000256" key="2">
    <source>
        <dbReference type="ARBA" id="ARBA00022630"/>
    </source>
</evidence>
<evidence type="ECO:0000313" key="7">
    <source>
        <dbReference type="EMBL" id="RJF94385.1"/>
    </source>
</evidence>
<evidence type="ECO:0000256" key="4">
    <source>
        <dbReference type="ARBA" id="ARBA00023002"/>
    </source>
</evidence>
<evidence type="ECO:0000256" key="3">
    <source>
        <dbReference type="ARBA" id="ARBA00022827"/>
    </source>
</evidence>
<dbReference type="SUPFAM" id="SSF51905">
    <property type="entry name" value="FAD/NAD(P)-binding domain"/>
    <property type="match status" value="1"/>
</dbReference>
<proteinExistence type="predicted"/>
<accession>A0A418WT35</accession>
<protein>
    <submittedName>
        <fullName evidence="7">FAD-dependent oxidoreductase</fullName>
    </submittedName>
</protein>
<dbReference type="GO" id="GO:0008115">
    <property type="term" value="F:sarcosine oxidase activity"/>
    <property type="evidence" value="ECO:0007669"/>
    <property type="project" value="TreeGrafter"/>
</dbReference>
<keyword evidence="5" id="KW-0732">Signal</keyword>
<dbReference type="InterPro" id="IPR045170">
    <property type="entry name" value="MTOX"/>
</dbReference>
<feature type="signal peptide" evidence="5">
    <location>
        <begin position="1"/>
        <end position="21"/>
    </location>
</feature>
<dbReference type="SUPFAM" id="SSF54373">
    <property type="entry name" value="FAD-linked reductases, C-terminal domain"/>
    <property type="match status" value="1"/>
</dbReference>
<dbReference type="PANTHER" id="PTHR10961:SF46">
    <property type="entry name" value="PEROXISOMAL SARCOSINE OXIDASE"/>
    <property type="match status" value="1"/>
</dbReference>
<comment type="caution">
    <text evidence="7">The sequence shown here is derived from an EMBL/GenBank/DDBJ whole genome shotgun (WGS) entry which is preliminary data.</text>
</comment>
<dbReference type="Gene3D" id="3.50.50.60">
    <property type="entry name" value="FAD/NAD(P)-binding domain"/>
    <property type="match status" value="1"/>
</dbReference>
<keyword evidence="3" id="KW-0274">FAD</keyword>
<name>A0A418WT35_9PROT</name>
<comment type="cofactor">
    <cofactor evidence="1">
        <name>FAD</name>
        <dbReference type="ChEBI" id="CHEBI:57692"/>
    </cofactor>
</comment>
<dbReference type="GO" id="GO:0050660">
    <property type="term" value="F:flavin adenine dinucleotide binding"/>
    <property type="evidence" value="ECO:0007669"/>
    <property type="project" value="InterPro"/>
</dbReference>
<dbReference type="RefSeq" id="WP_119775343.1">
    <property type="nucleotide sequence ID" value="NZ_QYUK01000008.1"/>
</dbReference>
<organism evidence="7 8">
    <name type="scientific">Oleomonas cavernae</name>
    <dbReference type="NCBI Taxonomy" id="2320859"/>
    <lineage>
        <taxon>Bacteria</taxon>
        <taxon>Pseudomonadati</taxon>
        <taxon>Pseudomonadota</taxon>
        <taxon>Alphaproteobacteria</taxon>
        <taxon>Acetobacterales</taxon>
        <taxon>Acetobacteraceae</taxon>
        <taxon>Oleomonas</taxon>
    </lineage>
</organism>
<sequence>MKLVVVGAGLYGLSVARAAIAAGHEVTVVEQGPVPNPLGSSVDRHRLIRYPYGDRDGYALMVRDAFPAWERVWADLGTRHFVETGTLAHCFRPGDWGALSAASLDRLGIACERLSTTELDRRYLMLTSVGVESALYLPSGGALLADRIIEGLADLVRRRGTLIAQMAVTAIDPARGAATLADGRILEGDALVVTAGPWTTRLVPGLAPVLTPARQVLIYTAVPAQYRADWAKAPMLLEIDRDEGFYAVPPVDGYHLKIGDHRIDGPGADPDLNRVPGEDESVRILAAAKRRFAAFDDYRIVEAKTCFYTVTTDERFRIEAEDKALILSCCSGHGFKFGPLVGERVVECLDGKAPVSKLQSWAAGHSIA</sequence>
<gene>
    <name evidence="7" type="ORF">D3874_00590</name>
</gene>
<dbReference type="OrthoDB" id="9806257at2"/>
<evidence type="ECO:0000256" key="1">
    <source>
        <dbReference type="ARBA" id="ARBA00001974"/>
    </source>
</evidence>
<evidence type="ECO:0000259" key="6">
    <source>
        <dbReference type="Pfam" id="PF01266"/>
    </source>
</evidence>
<evidence type="ECO:0000256" key="5">
    <source>
        <dbReference type="SAM" id="SignalP"/>
    </source>
</evidence>
<keyword evidence="4" id="KW-0560">Oxidoreductase</keyword>
<feature type="domain" description="FAD dependent oxidoreductase" evidence="6">
    <location>
        <begin position="3"/>
        <end position="347"/>
    </location>
</feature>
<dbReference type="PANTHER" id="PTHR10961">
    <property type="entry name" value="PEROXISOMAL SARCOSINE OXIDASE"/>
    <property type="match status" value="1"/>
</dbReference>
<keyword evidence="8" id="KW-1185">Reference proteome</keyword>
<dbReference type="Proteomes" id="UP000284605">
    <property type="component" value="Unassembled WGS sequence"/>
</dbReference>
<keyword evidence="2" id="KW-0285">Flavoprotein</keyword>
<dbReference type="Pfam" id="PF01266">
    <property type="entry name" value="DAO"/>
    <property type="match status" value="1"/>
</dbReference>
<reference evidence="7 8" key="1">
    <citation type="submission" date="2018-09" db="EMBL/GenBank/DDBJ databases">
        <authorList>
            <person name="Zhu H."/>
        </authorList>
    </citation>
    <scope>NUCLEOTIDE SEQUENCE [LARGE SCALE GENOMIC DNA]</scope>
    <source>
        <strain evidence="7 8">K1W22B-8</strain>
    </source>
</reference>